<keyword evidence="8" id="KW-0223">Dioxygenase</keyword>
<evidence type="ECO:0000256" key="2">
    <source>
        <dbReference type="ARBA" id="ARBA00022714"/>
    </source>
</evidence>
<evidence type="ECO:0000313" key="9">
    <source>
        <dbReference type="Proteomes" id="UP001595828"/>
    </source>
</evidence>
<evidence type="ECO:0000256" key="5">
    <source>
        <dbReference type="ARBA" id="ARBA00023004"/>
    </source>
</evidence>
<evidence type="ECO:0000313" key="8">
    <source>
        <dbReference type="EMBL" id="MFC4295872.1"/>
    </source>
</evidence>
<evidence type="ECO:0000256" key="4">
    <source>
        <dbReference type="ARBA" id="ARBA00023002"/>
    </source>
</evidence>
<evidence type="ECO:0000256" key="6">
    <source>
        <dbReference type="ARBA" id="ARBA00023014"/>
    </source>
</evidence>
<dbReference type="SUPFAM" id="SSF55961">
    <property type="entry name" value="Bet v1-like"/>
    <property type="match status" value="1"/>
</dbReference>
<dbReference type="SUPFAM" id="SSF50022">
    <property type="entry name" value="ISP domain"/>
    <property type="match status" value="1"/>
</dbReference>
<reference evidence="9" key="1">
    <citation type="journal article" date="2019" name="Int. J. Syst. Evol. Microbiol.">
        <title>The Global Catalogue of Microorganisms (GCM) 10K type strain sequencing project: providing services to taxonomists for standard genome sequencing and annotation.</title>
        <authorList>
            <consortium name="The Broad Institute Genomics Platform"/>
            <consortium name="The Broad Institute Genome Sequencing Center for Infectious Disease"/>
            <person name="Wu L."/>
            <person name="Ma J."/>
        </authorList>
    </citation>
    <scope>NUCLEOTIDE SEQUENCE [LARGE SCALE GENOMIC DNA]</scope>
    <source>
        <strain evidence="9">CGMCC 1.12989</strain>
    </source>
</reference>
<dbReference type="Pfam" id="PF00848">
    <property type="entry name" value="Ring_hydroxyl_A"/>
    <property type="match status" value="1"/>
</dbReference>
<sequence length="396" mass="43979">MNEVTDIPATTTRKVTRLADLTASQQESIRRIPAEKDAVNVPLAATRPNSIFTGTERFEAEQAKIFRRFPVPVTLSALLEEPGSIVAIEAYGMPLLVSRTRDDEIKVFVNACQHKGSKLIEDCAVHKQGRMTCPYHAWTYGIDGQLVGVARSDMFADFDKSKRGLRQLPSRVMGGIVYAQLDRSEPDYSQLSDQVAEDFTALGIADGHVYGRQTFELKANWKVVLEPFLEGYHVQRLHAASIGNLFVDAPNIVDMFGPNIRQVSGRIGYEPAMLDEDPEGNVHKLVTHAYTAFPNLVIVTSQYYTSAMILMPRDVDHTTVHYFMLTPGPATTQKAEEVFKRSYELIISVFGGEDFRAAEISQEGLSTGVPAEVVYCGLEANIVHYYEALEALLARA</sequence>
<dbReference type="EMBL" id="JBHSDR010000006">
    <property type="protein sequence ID" value="MFC4295872.1"/>
    <property type="molecule type" value="Genomic_DNA"/>
</dbReference>
<feature type="domain" description="Rieske" evidence="7">
    <location>
        <begin position="70"/>
        <end position="179"/>
    </location>
</feature>
<keyword evidence="5" id="KW-0408">Iron</keyword>
<dbReference type="PANTHER" id="PTHR43756">
    <property type="entry name" value="CHOLINE MONOOXYGENASE, CHLOROPLASTIC"/>
    <property type="match status" value="1"/>
</dbReference>
<comment type="cofactor">
    <cofactor evidence="1">
        <name>Fe cation</name>
        <dbReference type="ChEBI" id="CHEBI:24875"/>
    </cofactor>
</comment>
<evidence type="ECO:0000256" key="1">
    <source>
        <dbReference type="ARBA" id="ARBA00001962"/>
    </source>
</evidence>
<keyword evidence="9" id="KW-1185">Reference proteome</keyword>
<gene>
    <name evidence="8" type="ORF">ACFO0A_12475</name>
</gene>
<dbReference type="PROSITE" id="PS51296">
    <property type="entry name" value="RIESKE"/>
    <property type="match status" value="1"/>
</dbReference>
<dbReference type="Gene3D" id="2.102.10.10">
    <property type="entry name" value="Rieske [2Fe-2S] iron-sulphur domain"/>
    <property type="match status" value="1"/>
</dbReference>
<organism evidence="8 9">
    <name type="scientific">Novosphingobium tardum</name>
    <dbReference type="NCBI Taxonomy" id="1538021"/>
    <lineage>
        <taxon>Bacteria</taxon>
        <taxon>Pseudomonadati</taxon>
        <taxon>Pseudomonadota</taxon>
        <taxon>Alphaproteobacteria</taxon>
        <taxon>Sphingomonadales</taxon>
        <taxon>Sphingomonadaceae</taxon>
        <taxon>Novosphingobium</taxon>
    </lineage>
</organism>
<comment type="caution">
    <text evidence="8">The sequence shown here is derived from an EMBL/GenBank/DDBJ whole genome shotgun (WGS) entry which is preliminary data.</text>
</comment>
<dbReference type="Gene3D" id="3.90.380.10">
    <property type="entry name" value="Naphthalene 1,2-dioxygenase Alpha Subunit, Chain A, domain 1"/>
    <property type="match status" value="2"/>
</dbReference>
<name>A0ABV8RRH9_9SPHN</name>
<proteinExistence type="predicted"/>
<dbReference type="EC" id="1.14.13.-" evidence="8"/>
<dbReference type="InterPro" id="IPR017941">
    <property type="entry name" value="Rieske_2Fe-2S"/>
</dbReference>
<accession>A0ABV8RRH9</accession>
<keyword evidence="6" id="KW-0411">Iron-sulfur</keyword>
<keyword evidence="3" id="KW-0479">Metal-binding</keyword>
<dbReference type="InterPro" id="IPR001663">
    <property type="entry name" value="Rng_hydr_dOase-A"/>
</dbReference>
<dbReference type="Pfam" id="PF00355">
    <property type="entry name" value="Rieske"/>
    <property type="match status" value="1"/>
</dbReference>
<dbReference type="GO" id="GO:0051213">
    <property type="term" value="F:dioxygenase activity"/>
    <property type="evidence" value="ECO:0007669"/>
    <property type="project" value="UniProtKB-KW"/>
</dbReference>
<dbReference type="RefSeq" id="WP_379539336.1">
    <property type="nucleotide sequence ID" value="NZ_JBHSDR010000006.1"/>
</dbReference>
<protein>
    <submittedName>
        <fullName evidence="8">Aromatic ring-hydroxylating dioxygenase subunit alpha</fullName>
        <ecNumber evidence="8">1.14.13.-</ecNumber>
    </submittedName>
</protein>
<evidence type="ECO:0000256" key="3">
    <source>
        <dbReference type="ARBA" id="ARBA00022723"/>
    </source>
</evidence>
<dbReference type="InterPro" id="IPR015879">
    <property type="entry name" value="Ring_hydroxy_dOase_asu_C_dom"/>
</dbReference>
<dbReference type="InterPro" id="IPR036922">
    <property type="entry name" value="Rieske_2Fe-2S_sf"/>
</dbReference>
<dbReference type="PRINTS" id="PR00090">
    <property type="entry name" value="RNGDIOXGNASE"/>
</dbReference>
<dbReference type="PANTHER" id="PTHR43756:SF5">
    <property type="entry name" value="CHOLINE MONOOXYGENASE, CHLOROPLASTIC"/>
    <property type="match status" value="1"/>
</dbReference>
<dbReference type="CDD" id="cd03469">
    <property type="entry name" value="Rieske_RO_Alpha_N"/>
    <property type="match status" value="1"/>
</dbReference>
<keyword evidence="4 8" id="KW-0560">Oxidoreductase</keyword>
<evidence type="ECO:0000259" key="7">
    <source>
        <dbReference type="PROSITE" id="PS51296"/>
    </source>
</evidence>
<keyword evidence="2" id="KW-0001">2Fe-2S</keyword>
<dbReference type="Proteomes" id="UP001595828">
    <property type="component" value="Unassembled WGS sequence"/>
</dbReference>